<evidence type="ECO:0000313" key="2">
    <source>
        <dbReference type="EMBL" id="TDQ69379.1"/>
    </source>
</evidence>
<evidence type="ECO:0000259" key="1">
    <source>
        <dbReference type="Pfam" id="PF09359"/>
    </source>
</evidence>
<sequence length="228" mass="26900">MENLQFRHELKYYINMADYLTIKSRLSAFAERDLHVNEDGTYKIRSLYFETPNDRVLREKVDGVNNREKFRIRMYNDDSSFIRLEKKTKINGYCNKMDAPVTQDQCKRLIAGDTAWMKESEHALLVELYAKMKFELLRPKTVVDYIREPFIYKPGNTRITLDSQITTGVHAKDMFNADLPTVRTHGTNIIIMEVKYDEYLPELIRNSVRVQNRKNTAFSKYAVARMFG</sequence>
<keyword evidence="3" id="KW-1185">Reference proteome</keyword>
<reference evidence="2 3" key="1">
    <citation type="submission" date="2019-03" db="EMBL/GenBank/DDBJ databases">
        <title>Genomic Encyclopedia of Type Strains, Phase IV (KMG-IV): sequencing the most valuable type-strain genomes for metagenomic binning, comparative biology and taxonomic classification.</title>
        <authorList>
            <person name="Goeker M."/>
        </authorList>
    </citation>
    <scope>NUCLEOTIDE SEQUENCE [LARGE SCALE GENOMIC DNA]</scope>
    <source>
        <strain evidence="2 3">DSM 13328</strain>
    </source>
</reference>
<gene>
    <name evidence="2" type="ORF">C7391_0704</name>
</gene>
<evidence type="ECO:0000313" key="3">
    <source>
        <dbReference type="Proteomes" id="UP000294855"/>
    </source>
</evidence>
<dbReference type="RefSeq" id="WP_133517172.1">
    <property type="nucleotide sequence ID" value="NZ_JAHDUW010000002.1"/>
</dbReference>
<comment type="caution">
    <text evidence="2">The sequence shown here is derived from an EMBL/GenBank/DDBJ whole genome shotgun (WGS) entry which is preliminary data.</text>
</comment>
<dbReference type="AlphaFoldDB" id="A0A484F570"/>
<dbReference type="InterPro" id="IPR042267">
    <property type="entry name" value="VTC_sf"/>
</dbReference>
<organism evidence="2 3">
    <name type="scientific">Methanimicrococcus blatticola</name>
    <dbReference type="NCBI Taxonomy" id="91560"/>
    <lineage>
        <taxon>Archaea</taxon>
        <taxon>Methanobacteriati</taxon>
        <taxon>Methanobacteriota</taxon>
        <taxon>Stenosarchaea group</taxon>
        <taxon>Methanomicrobia</taxon>
        <taxon>Methanosarcinales</taxon>
        <taxon>Methanosarcinaceae</taxon>
        <taxon>Methanimicrococcus</taxon>
    </lineage>
</organism>
<dbReference type="OrthoDB" id="123047at2157"/>
<dbReference type="Gene3D" id="3.20.100.30">
    <property type="entry name" value="VTC, catalytic tunnel domain"/>
    <property type="match status" value="1"/>
</dbReference>
<dbReference type="Proteomes" id="UP000294855">
    <property type="component" value="Unassembled WGS sequence"/>
</dbReference>
<dbReference type="Pfam" id="PF09359">
    <property type="entry name" value="VTC"/>
    <property type="match status" value="1"/>
</dbReference>
<dbReference type="EMBL" id="SNYS01000007">
    <property type="protein sequence ID" value="TDQ69379.1"/>
    <property type="molecule type" value="Genomic_DNA"/>
</dbReference>
<proteinExistence type="predicted"/>
<protein>
    <submittedName>
        <fullName evidence="2">VTC domain-containing protein</fullName>
    </submittedName>
</protein>
<name>A0A484F570_9EURY</name>
<feature type="domain" description="VTC" evidence="1">
    <location>
        <begin position="6"/>
        <end position="224"/>
    </location>
</feature>
<dbReference type="GO" id="GO:0006799">
    <property type="term" value="P:polyphosphate biosynthetic process"/>
    <property type="evidence" value="ECO:0007669"/>
    <property type="project" value="UniProtKB-ARBA"/>
</dbReference>
<accession>A0A484F570</accession>
<dbReference type="InterPro" id="IPR018966">
    <property type="entry name" value="VTC_domain"/>
</dbReference>
<dbReference type="CDD" id="cd07750">
    <property type="entry name" value="PolyPPase_VTC_like"/>
    <property type="match status" value="1"/>
</dbReference>